<dbReference type="Pfam" id="PF05899">
    <property type="entry name" value="Cupin_3"/>
    <property type="match status" value="1"/>
</dbReference>
<sequence>MFPVHPNNIPELDAWGTVADLGSEILDGPGFCFGKMIHGDPSTPVSCGYFATVKGKFRMTYPFSEHALVVEGNVTLTDERTGEATTYGAGDGWFVEKDTPVLWEVHSDRFTKNYVAIM</sequence>
<comment type="caution">
    <text evidence="2">The sequence shown here is derived from an EMBL/GenBank/DDBJ whole genome shotgun (WGS) entry which is preliminary data.</text>
</comment>
<keyword evidence="3" id="KW-1185">Reference proteome</keyword>
<dbReference type="InterPro" id="IPR008579">
    <property type="entry name" value="UGlyAH_Cupin_dom"/>
</dbReference>
<dbReference type="EMBL" id="JAASQR010000002">
    <property type="protein sequence ID" value="NIJ16265.1"/>
    <property type="molecule type" value="Genomic_DNA"/>
</dbReference>
<dbReference type="AlphaFoldDB" id="A0A846MEM8"/>
<gene>
    <name evidence="2" type="ORF">FHS54_001231</name>
</gene>
<dbReference type="Proteomes" id="UP000576821">
    <property type="component" value="Unassembled WGS sequence"/>
</dbReference>
<dbReference type="SUPFAM" id="SSF51182">
    <property type="entry name" value="RmlC-like cupins"/>
    <property type="match status" value="1"/>
</dbReference>
<proteinExistence type="predicted"/>
<dbReference type="InterPro" id="IPR014710">
    <property type="entry name" value="RmlC-like_jellyroll"/>
</dbReference>
<dbReference type="RefSeq" id="WP_167302927.1">
    <property type="nucleotide sequence ID" value="NZ_JAASQR010000002.1"/>
</dbReference>
<dbReference type="PANTHER" id="PTHR40943:SF1">
    <property type="entry name" value="CYTOPLASMIC PROTEIN"/>
    <property type="match status" value="1"/>
</dbReference>
<accession>A0A846MEM8</accession>
<name>A0A846MEM8_9SPHN</name>
<dbReference type="PANTHER" id="PTHR40943">
    <property type="entry name" value="CYTOPLASMIC PROTEIN-RELATED"/>
    <property type="match status" value="1"/>
</dbReference>
<dbReference type="Gene3D" id="2.60.120.10">
    <property type="entry name" value="Jelly Rolls"/>
    <property type="match status" value="1"/>
</dbReference>
<evidence type="ECO:0000313" key="2">
    <source>
        <dbReference type="EMBL" id="NIJ16265.1"/>
    </source>
</evidence>
<reference evidence="2 3" key="1">
    <citation type="submission" date="2020-03" db="EMBL/GenBank/DDBJ databases">
        <title>Genomic Encyclopedia of Type Strains, Phase IV (KMG-IV): sequencing the most valuable type-strain genomes for metagenomic binning, comparative biology and taxonomic classification.</title>
        <authorList>
            <person name="Goeker M."/>
        </authorList>
    </citation>
    <scope>NUCLEOTIDE SEQUENCE [LARGE SCALE GENOMIC DNA]</scope>
    <source>
        <strain evidence="2 3">DSM 21299</strain>
    </source>
</reference>
<feature type="domain" description="(S)-ureidoglycine aminohydrolase cupin" evidence="1">
    <location>
        <begin position="41"/>
        <end position="114"/>
    </location>
</feature>
<protein>
    <recommendedName>
        <fullName evidence="1">(S)-ureidoglycine aminohydrolase cupin domain-containing protein</fullName>
    </recommendedName>
</protein>
<evidence type="ECO:0000259" key="1">
    <source>
        <dbReference type="Pfam" id="PF05899"/>
    </source>
</evidence>
<evidence type="ECO:0000313" key="3">
    <source>
        <dbReference type="Proteomes" id="UP000576821"/>
    </source>
</evidence>
<organism evidence="2 3">
    <name type="scientific">Sphingobium vermicomposti</name>
    <dbReference type="NCBI Taxonomy" id="529005"/>
    <lineage>
        <taxon>Bacteria</taxon>
        <taxon>Pseudomonadati</taxon>
        <taxon>Pseudomonadota</taxon>
        <taxon>Alphaproteobacteria</taxon>
        <taxon>Sphingomonadales</taxon>
        <taxon>Sphingomonadaceae</taxon>
        <taxon>Sphingobium</taxon>
    </lineage>
</organism>
<dbReference type="InterPro" id="IPR011051">
    <property type="entry name" value="RmlC_Cupin_sf"/>
</dbReference>